<keyword evidence="3" id="KW-1185">Reference proteome</keyword>
<gene>
    <name evidence="2" type="ORF">E2C01_043155</name>
</gene>
<organism evidence="2 3">
    <name type="scientific">Portunus trituberculatus</name>
    <name type="common">Swimming crab</name>
    <name type="synonym">Neptunus trituberculatus</name>
    <dbReference type="NCBI Taxonomy" id="210409"/>
    <lineage>
        <taxon>Eukaryota</taxon>
        <taxon>Metazoa</taxon>
        <taxon>Ecdysozoa</taxon>
        <taxon>Arthropoda</taxon>
        <taxon>Crustacea</taxon>
        <taxon>Multicrustacea</taxon>
        <taxon>Malacostraca</taxon>
        <taxon>Eumalacostraca</taxon>
        <taxon>Eucarida</taxon>
        <taxon>Decapoda</taxon>
        <taxon>Pleocyemata</taxon>
        <taxon>Brachyura</taxon>
        <taxon>Eubrachyura</taxon>
        <taxon>Portunoidea</taxon>
        <taxon>Portunidae</taxon>
        <taxon>Portuninae</taxon>
        <taxon>Portunus</taxon>
    </lineage>
</organism>
<comment type="caution">
    <text evidence="2">The sequence shown here is derived from an EMBL/GenBank/DDBJ whole genome shotgun (WGS) entry which is preliminary data.</text>
</comment>
<dbReference type="AlphaFoldDB" id="A0A5B7FUX9"/>
<accession>A0A5B7FUX9</accession>
<evidence type="ECO:0000313" key="2">
    <source>
        <dbReference type="EMBL" id="MPC49356.1"/>
    </source>
</evidence>
<evidence type="ECO:0000256" key="1">
    <source>
        <dbReference type="SAM" id="MobiDB-lite"/>
    </source>
</evidence>
<evidence type="ECO:0000313" key="3">
    <source>
        <dbReference type="Proteomes" id="UP000324222"/>
    </source>
</evidence>
<sequence length="115" mass="13251">MVYFTLSFVTTSECHYPRQHYHSLVLSLTRRRLHNTPARPPPVTLGMNPQSHSLLRNSPCPAFLSRFLRVVCRRERDSCRLAERWPLNPRKGSRCSRSSLSAPGVESFRRQTTAA</sequence>
<dbReference type="Proteomes" id="UP000324222">
    <property type="component" value="Unassembled WGS sequence"/>
</dbReference>
<proteinExistence type="predicted"/>
<name>A0A5B7FUX9_PORTR</name>
<reference evidence="2 3" key="1">
    <citation type="submission" date="2019-05" db="EMBL/GenBank/DDBJ databases">
        <title>Another draft genome of Portunus trituberculatus and its Hox gene families provides insights of decapod evolution.</title>
        <authorList>
            <person name="Jeong J.-H."/>
            <person name="Song I."/>
            <person name="Kim S."/>
            <person name="Choi T."/>
            <person name="Kim D."/>
            <person name="Ryu S."/>
            <person name="Kim W."/>
        </authorList>
    </citation>
    <scope>NUCLEOTIDE SEQUENCE [LARGE SCALE GENOMIC DNA]</scope>
    <source>
        <tissue evidence="2">Muscle</tissue>
    </source>
</reference>
<dbReference type="EMBL" id="VSRR010008824">
    <property type="protein sequence ID" value="MPC49356.1"/>
    <property type="molecule type" value="Genomic_DNA"/>
</dbReference>
<protein>
    <submittedName>
        <fullName evidence="2">Uncharacterized protein</fullName>
    </submittedName>
</protein>
<feature type="region of interest" description="Disordered" evidence="1">
    <location>
        <begin position="87"/>
        <end position="115"/>
    </location>
</feature>